<name>A0ABS8P4A9_9PSEU</name>
<comment type="caution">
    <text evidence="4">The sequence shown here is derived from an EMBL/GenBank/DDBJ whole genome shotgun (WGS) entry which is preliminary data.</text>
</comment>
<evidence type="ECO:0000256" key="1">
    <source>
        <dbReference type="SAM" id="MobiDB-lite"/>
    </source>
</evidence>
<keyword evidence="2" id="KW-0812">Transmembrane</keyword>
<evidence type="ECO:0000313" key="5">
    <source>
        <dbReference type="Proteomes" id="UP001199469"/>
    </source>
</evidence>
<feature type="transmembrane region" description="Helical" evidence="2">
    <location>
        <begin position="44"/>
        <end position="67"/>
    </location>
</feature>
<keyword evidence="2" id="KW-1133">Transmembrane helix</keyword>
<keyword evidence="5" id="KW-1185">Reference proteome</keyword>
<feature type="region of interest" description="Disordered" evidence="1">
    <location>
        <begin position="1"/>
        <end position="38"/>
    </location>
</feature>
<dbReference type="Pfam" id="PF14230">
    <property type="entry name" value="DUF4333"/>
    <property type="match status" value="1"/>
</dbReference>
<feature type="domain" description="DUF4333" evidence="3">
    <location>
        <begin position="69"/>
        <end position="126"/>
    </location>
</feature>
<keyword evidence="2" id="KW-0472">Membrane</keyword>
<dbReference type="Proteomes" id="UP001199469">
    <property type="component" value="Unassembled WGS sequence"/>
</dbReference>
<gene>
    <name evidence="4" type="ORF">LQ327_06770</name>
</gene>
<dbReference type="InterPro" id="IPR025637">
    <property type="entry name" value="DUF4333"/>
</dbReference>
<protein>
    <submittedName>
        <fullName evidence="4">DUF4333 domain-containing protein</fullName>
    </submittedName>
</protein>
<organism evidence="4 5">
    <name type="scientific">Actinomycetospora endophytica</name>
    <dbReference type="NCBI Taxonomy" id="2291215"/>
    <lineage>
        <taxon>Bacteria</taxon>
        <taxon>Bacillati</taxon>
        <taxon>Actinomycetota</taxon>
        <taxon>Actinomycetes</taxon>
        <taxon>Pseudonocardiales</taxon>
        <taxon>Pseudonocardiaceae</taxon>
        <taxon>Actinomycetospora</taxon>
    </lineage>
</organism>
<proteinExistence type="predicted"/>
<dbReference type="RefSeq" id="WP_230730740.1">
    <property type="nucleotide sequence ID" value="NZ_JAJNDB010000001.1"/>
</dbReference>
<evidence type="ECO:0000259" key="3">
    <source>
        <dbReference type="Pfam" id="PF14230"/>
    </source>
</evidence>
<feature type="compositionally biased region" description="Low complexity" evidence="1">
    <location>
        <begin position="1"/>
        <end position="17"/>
    </location>
</feature>
<accession>A0ABS8P4A9</accession>
<sequence>MSVPTVPSVPSSTPAPAGLTAPFDGRQIDPRTQVPGPRRRRTGVVLTVVLSVATLIAAVVVAALAFLGGTTSVPAASVGEQLSRQFGAPVSCTEDLPAKVGATTMCTGTDDQGVHHVLVTATSVDGSQVGFTGTVQD</sequence>
<evidence type="ECO:0000313" key="4">
    <source>
        <dbReference type="EMBL" id="MCD2193090.1"/>
    </source>
</evidence>
<reference evidence="4 5" key="1">
    <citation type="submission" date="2021-11" db="EMBL/GenBank/DDBJ databases">
        <title>Draft genome sequence of Actinomycetospora sp. SF1 isolated from the rhizosphere soil.</title>
        <authorList>
            <person name="Duangmal K."/>
            <person name="Chantavorakit T."/>
        </authorList>
    </citation>
    <scope>NUCLEOTIDE SEQUENCE [LARGE SCALE GENOMIC DNA]</scope>
    <source>
        <strain evidence="4 5">TBRC 5722</strain>
    </source>
</reference>
<evidence type="ECO:0000256" key="2">
    <source>
        <dbReference type="SAM" id="Phobius"/>
    </source>
</evidence>
<dbReference type="EMBL" id="JAJNDB010000001">
    <property type="protein sequence ID" value="MCD2193090.1"/>
    <property type="molecule type" value="Genomic_DNA"/>
</dbReference>